<dbReference type="GO" id="GO:0000076">
    <property type="term" value="P:DNA replication checkpoint signaling"/>
    <property type="evidence" value="ECO:0007669"/>
    <property type="project" value="TreeGrafter"/>
</dbReference>
<dbReference type="Proteomes" id="UP000838878">
    <property type="component" value="Chromosome 1"/>
</dbReference>
<evidence type="ECO:0000256" key="6">
    <source>
        <dbReference type="ARBA" id="ARBA00022801"/>
    </source>
</evidence>
<dbReference type="Gene3D" id="3.70.10.10">
    <property type="match status" value="1"/>
</dbReference>
<evidence type="ECO:0000256" key="2">
    <source>
        <dbReference type="ARBA" id="ARBA00008494"/>
    </source>
</evidence>
<dbReference type="FunFam" id="3.70.10.10:FF:000005">
    <property type="entry name" value="Cell cycle checkpoint control protein"/>
    <property type="match status" value="1"/>
</dbReference>
<keyword evidence="6" id="KW-0378">Hydrolase</keyword>
<dbReference type="EMBL" id="OV170221">
    <property type="protein sequence ID" value="CAH0713840.1"/>
    <property type="molecule type" value="Genomic_DNA"/>
</dbReference>
<keyword evidence="3" id="KW-0597">Phosphoprotein</keyword>
<evidence type="ECO:0000256" key="7">
    <source>
        <dbReference type="ARBA" id="ARBA00022839"/>
    </source>
</evidence>
<sequence length="393" mass="44522">MKCHIPGPNVKVLGRTIHALARFGDELYLESLVDCIVLRTLNAAESAYAMVKFNKSFFSYFNYNFYSTEDNDGLKCKISMKSALNAFKSPTHMDKQVENLEIKLDPESCKLIFQLKCKHGIVKTHFVCILDCKAMQAVYTKDLVPNRITSSQRVLSEALGNFQHSDDQITLEISTQSLLMRNYVDASMDLSKIIRTQICMKPSEFVSYIIGTDTTITFTLKEFRALLAFAEAMSLPIQLHFEVTGKPAVFIIHNGTTFEAHFVLATSKPDIATPASTQYSSRTEKRKETNTTQQSAKKKPHLDVDVEKCLEEDSHLFNYIDIPEESLHVDKVPENDKFGQEMLCIEDNMDCDNIPASPTSRIKIRSVFKRCFESTFDPRSIQQAVLAENSDSD</sequence>
<reference evidence="13" key="1">
    <citation type="submission" date="2021-12" db="EMBL/GenBank/DDBJ databases">
        <authorList>
            <person name="Martin H S."/>
        </authorList>
    </citation>
    <scope>NUCLEOTIDE SEQUENCE</scope>
</reference>
<dbReference type="InterPro" id="IPR007268">
    <property type="entry name" value="Rad9/Ddc1"/>
</dbReference>
<evidence type="ECO:0000256" key="8">
    <source>
        <dbReference type="ARBA" id="ARBA00023242"/>
    </source>
</evidence>
<evidence type="ECO:0000256" key="11">
    <source>
        <dbReference type="ARBA" id="ARBA00079896"/>
    </source>
</evidence>
<evidence type="ECO:0000256" key="9">
    <source>
        <dbReference type="ARBA" id="ARBA00059283"/>
    </source>
</evidence>
<dbReference type="PANTHER" id="PTHR15237:SF0">
    <property type="entry name" value="CELL CYCLE CHECKPOINT CONTROL PROTEIN"/>
    <property type="match status" value="1"/>
</dbReference>
<keyword evidence="5" id="KW-0227">DNA damage</keyword>
<name>A0A8J9US88_9NEOP</name>
<dbReference type="GO" id="GO:0006281">
    <property type="term" value="P:DNA repair"/>
    <property type="evidence" value="ECO:0007669"/>
    <property type="project" value="TreeGrafter"/>
</dbReference>
<feature type="region of interest" description="Disordered" evidence="12">
    <location>
        <begin position="274"/>
        <end position="299"/>
    </location>
</feature>
<dbReference type="SUPFAM" id="SSF55979">
    <property type="entry name" value="DNA clamp"/>
    <property type="match status" value="1"/>
</dbReference>
<proteinExistence type="inferred from homology"/>
<dbReference type="GO" id="GO:0030896">
    <property type="term" value="C:checkpoint clamp complex"/>
    <property type="evidence" value="ECO:0007669"/>
    <property type="project" value="InterPro"/>
</dbReference>
<feature type="non-terminal residue" evidence="13">
    <location>
        <position position="393"/>
    </location>
</feature>
<dbReference type="PANTHER" id="PTHR15237">
    <property type="entry name" value="DNA REPAIR PROTEIN RAD9"/>
    <property type="match status" value="1"/>
</dbReference>
<comment type="function">
    <text evidence="9">Component of the 9-1-1 cell-cycle checkpoint response complex that plays a major role in DNA repair. The 9-1-1 complex is recruited to DNA lesion upon damage by the RAD17-replication factor C (RFC) clamp loader complex. Acts then as a sliding clamp platform on DNA for several proteins involved in long-patch base excision repair (LP-BER). The 9-1-1 complex stimulates DNA polymerase beta (POLB) activity by increasing its affinity for the 3'-OH end of the primer-template and stabilizes POLB to those sites where LP-BER proceeds; endonuclease FEN1 cleavage activity on substrates with double, nick, or gap flaps of distinct sequences and lengths; and DNA ligase I (LIG1) on long-patch base excision repair substrates. The 9-1-1 complex is necessary for the recruitment of RHNO1 to sites of double-stranded breaks (DSB) occurring during the S phase. RAD9A possesses 3'-&gt;5' double stranded DNA exonuclease activity.</text>
</comment>
<evidence type="ECO:0000256" key="12">
    <source>
        <dbReference type="SAM" id="MobiDB-lite"/>
    </source>
</evidence>
<dbReference type="InterPro" id="IPR046938">
    <property type="entry name" value="DNA_clamp_sf"/>
</dbReference>
<comment type="subcellular location">
    <subcellularLocation>
        <location evidence="1">Nucleus</location>
    </subcellularLocation>
</comment>
<dbReference type="Pfam" id="PF04139">
    <property type="entry name" value="Rad9"/>
    <property type="match status" value="1"/>
</dbReference>
<accession>A0A8J9US88</accession>
<keyword evidence="7" id="KW-0269">Exonuclease</keyword>
<gene>
    <name evidence="13" type="ORF">BINO364_LOCUS947</name>
</gene>
<evidence type="ECO:0000313" key="14">
    <source>
        <dbReference type="Proteomes" id="UP000838878"/>
    </source>
</evidence>
<organism evidence="13 14">
    <name type="scientific">Brenthis ino</name>
    <name type="common">lesser marbled fritillary</name>
    <dbReference type="NCBI Taxonomy" id="405034"/>
    <lineage>
        <taxon>Eukaryota</taxon>
        <taxon>Metazoa</taxon>
        <taxon>Ecdysozoa</taxon>
        <taxon>Arthropoda</taxon>
        <taxon>Hexapoda</taxon>
        <taxon>Insecta</taxon>
        <taxon>Pterygota</taxon>
        <taxon>Neoptera</taxon>
        <taxon>Endopterygota</taxon>
        <taxon>Lepidoptera</taxon>
        <taxon>Glossata</taxon>
        <taxon>Ditrysia</taxon>
        <taxon>Papilionoidea</taxon>
        <taxon>Nymphalidae</taxon>
        <taxon>Heliconiinae</taxon>
        <taxon>Argynnini</taxon>
        <taxon>Brenthis</taxon>
    </lineage>
</organism>
<evidence type="ECO:0000256" key="5">
    <source>
        <dbReference type="ARBA" id="ARBA00022763"/>
    </source>
</evidence>
<dbReference type="GO" id="GO:0071479">
    <property type="term" value="P:cellular response to ionizing radiation"/>
    <property type="evidence" value="ECO:0007669"/>
    <property type="project" value="TreeGrafter"/>
</dbReference>
<evidence type="ECO:0000313" key="13">
    <source>
        <dbReference type="EMBL" id="CAH0713840.1"/>
    </source>
</evidence>
<keyword evidence="8" id="KW-0539">Nucleus</keyword>
<keyword evidence="14" id="KW-1185">Reference proteome</keyword>
<dbReference type="GO" id="GO:0004527">
    <property type="term" value="F:exonuclease activity"/>
    <property type="evidence" value="ECO:0007669"/>
    <property type="project" value="UniProtKB-KW"/>
</dbReference>
<keyword evidence="4" id="KW-0540">Nuclease</keyword>
<evidence type="ECO:0000256" key="10">
    <source>
        <dbReference type="ARBA" id="ARBA00069752"/>
    </source>
</evidence>
<comment type="similarity">
    <text evidence="2">Belongs to the rad9 family.</text>
</comment>
<evidence type="ECO:0000256" key="3">
    <source>
        <dbReference type="ARBA" id="ARBA00022553"/>
    </source>
</evidence>
<dbReference type="OrthoDB" id="60092at2759"/>
<dbReference type="GO" id="GO:0031573">
    <property type="term" value="P:mitotic intra-S DNA damage checkpoint signaling"/>
    <property type="evidence" value="ECO:0007669"/>
    <property type="project" value="TreeGrafter"/>
</dbReference>
<protein>
    <recommendedName>
        <fullName evidence="10">Cell cycle checkpoint control protein RAD9A</fullName>
    </recommendedName>
    <alternativeName>
        <fullName evidence="11">DNA repair exonuclease rad9 homolog A</fullName>
    </alternativeName>
</protein>
<evidence type="ECO:0000256" key="4">
    <source>
        <dbReference type="ARBA" id="ARBA00022722"/>
    </source>
</evidence>
<dbReference type="AlphaFoldDB" id="A0A8J9US88"/>
<evidence type="ECO:0000256" key="1">
    <source>
        <dbReference type="ARBA" id="ARBA00004123"/>
    </source>
</evidence>